<keyword evidence="2" id="KW-0238">DNA-binding</keyword>
<dbReference type="EMBL" id="FRAP01000009">
    <property type="protein sequence ID" value="SHK65280.1"/>
    <property type="molecule type" value="Genomic_DNA"/>
</dbReference>
<dbReference type="SUPFAM" id="SSF53822">
    <property type="entry name" value="Periplasmic binding protein-like I"/>
    <property type="match status" value="1"/>
</dbReference>
<gene>
    <name evidence="5" type="ORF">SAMN05443637_109195</name>
</gene>
<dbReference type="GO" id="GO:0003700">
    <property type="term" value="F:DNA-binding transcription factor activity"/>
    <property type="evidence" value="ECO:0007669"/>
    <property type="project" value="TreeGrafter"/>
</dbReference>
<dbReference type="Gene3D" id="3.40.50.2300">
    <property type="match status" value="2"/>
</dbReference>
<name>A0A1M6U7Z2_PSETH</name>
<dbReference type="STRING" id="1848.SAMN05443637_109195"/>
<dbReference type="Gene3D" id="1.10.260.40">
    <property type="entry name" value="lambda repressor-like DNA-binding domains"/>
    <property type="match status" value="1"/>
</dbReference>
<dbReference type="AlphaFoldDB" id="A0A1M6U7Z2"/>
<dbReference type="InterPro" id="IPR010982">
    <property type="entry name" value="Lambda_DNA-bd_dom_sf"/>
</dbReference>
<dbReference type="CDD" id="cd01392">
    <property type="entry name" value="HTH_LacI"/>
    <property type="match status" value="1"/>
</dbReference>
<dbReference type="Pfam" id="PF13377">
    <property type="entry name" value="Peripla_BP_3"/>
    <property type="match status" value="1"/>
</dbReference>
<dbReference type="CDD" id="cd06267">
    <property type="entry name" value="PBP1_LacI_sugar_binding-like"/>
    <property type="match status" value="1"/>
</dbReference>
<keyword evidence="3" id="KW-0804">Transcription</keyword>
<dbReference type="InterPro" id="IPR000843">
    <property type="entry name" value="HTH_LacI"/>
</dbReference>
<dbReference type="RefSeq" id="WP_073457488.1">
    <property type="nucleotide sequence ID" value="NZ_CALGVN010000044.1"/>
</dbReference>
<proteinExistence type="predicted"/>
<dbReference type="Pfam" id="PF00356">
    <property type="entry name" value="LacI"/>
    <property type="match status" value="1"/>
</dbReference>
<dbReference type="OrthoDB" id="4268837at2"/>
<dbReference type="SMART" id="SM00354">
    <property type="entry name" value="HTH_LACI"/>
    <property type="match status" value="1"/>
</dbReference>
<keyword evidence="6" id="KW-1185">Reference proteome</keyword>
<dbReference type="PANTHER" id="PTHR30146">
    <property type="entry name" value="LACI-RELATED TRANSCRIPTIONAL REPRESSOR"/>
    <property type="match status" value="1"/>
</dbReference>
<dbReference type="GO" id="GO:0000976">
    <property type="term" value="F:transcription cis-regulatory region binding"/>
    <property type="evidence" value="ECO:0007669"/>
    <property type="project" value="TreeGrafter"/>
</dbReference>
<sequence>MAAPRSTGRTAPTLESVAALAGVSRATAGRVLSGSTRVTERSREAVLRAAEQLGYVTNRAARALMTRRSGSIAFVVTEPEERFFNDPHFALALRGAHEAVAEQDVQLVFSIVHLEADRLRFERFARAGHLDGAILVSLHGDHPLPRALHAAGIPVMLMGRPLVPIEGVSYVSADNVGGGRLAAARLADIGRTKLATITGPRDMTAALDREHGFLTELTERGLTGVVVDGDFSMESGRRAMADLLATHPDVDGVFAASDLMALGAFQAIADAGRSVPDDIAVVGFDDSPLAATVRPGLTTVRQPVVDMGATLARQLLRTIEDGEVPEPVLMPAELVVRDSA</sequence>
<evidence type="ECO:0000313" key="6">
    <source>
        <dbReference type="Proteomes" id="UP000184363"/>
    </source>
</evidence>
<evidence type="ECO:0000256" key="2">
    <source>
        <dbReference type="ARBA" id="ARBA00023125"/>
    </source>
</evidence>
<evidence type="ECO:0000256" key="3">
    <source>
        <dbReference type="ARBA" id="ARBA00023163"/>
    </source>
</evidence>
<feature type="domain" description="HTH lacI-type" evidence="4">
    <location>
        <begin position="12"/>
        <end position="66"/>
    </location>
</feature>
<evidence type="ECO:0000259" key="4">
    <source>
        <dbReference type="PROSITE" id="PS50932"/>
    </source>
</evidence>
<reference evidence="5 6" key="1">
    <citation type="submission" date="2016-11" db="EMBL/GenBank/DDBJ databases">
        <authorList>
            <person name="Jaros S."/>
            <person name="Januszkiewicz K."/>
            <person name="Wedrychowicz H."/>
        </authorList>
    </citation>
    <scope>NUCLEOTIDE SEQUENCE [LARGE SCALE GENOMIC DNA]</scope>
    <source>
        <strain evidence="5 6">DSM 43832</strain>
    </source>
</reference>
<dbReference type="PANTHER" id="PTHR30146:SF109">
    <property type="entry name" value="HTH-TYPE TRANSCRIPTIONAL REGULATOR GALS"/>
    <property type="match status" value="1"/>
</dbReference>
<protein>
    <submittedName>
        <fullName evidence="5">Transcriptional regulator, LacI family</fullName>
    </submittedName>
</protein>
<accession>A0A1M6U7Z2</accession>
<dbReference type="InterPro" id="IPR046335">
    <property type="entry name" value="LacI/GalR-like_sensor"/>
</dbReference>
<evidence type="ECO:0000313" key="5">
    <source>
        <dbReference type="EMBL" id="SHK65280.1"/>
    </source>
</evidence>
<keyword evidence="1" id="KW-0805">Transcription regulation</keyword>
<dbReference type="PROSITE" id="PS50932">
    <property type="entry name" value="HTH_LACI_2"/>
    <property type="match status" value="1"/>
</dbReference>
<dbReference type="Proteomes" id="UP000184363">
    <property type="component" value="Unassembled WGS sequence"/>
</dbReference>
<dbReference type="InterPro" id="IPR028082">
    <property type="entry name" value="Peripla_BP_I"/>
</dbReference>
<dbReference type="SUPFAM" id="SSF47413">
    <property type="entry name" value="lambda repressor-like DNA-binding domains"/>
    <property type="match status" value="1"/>
</dbReference>
<organism evidence="5 6">
    <name type="scientific">Pseudonocardia thermophila</name>
    <dbReference type="NCBI Taxonomy" id="1848"/>
    <lineage>
        <taxon>Bacteria</taxon>
        <taxon>Bacillati</taxon>
        <taxon>Actinomycetota</taxon>
        <taxon>Actinomycetes</taxon>
        <taxon>Pseudonocardiales</taxon>
        <taxon>Pseudonocardiaceae</taxon>
        <taxon>Pseudonocardia</taxon>
    </lineage>
</organism>
<evidence type="ECO:0000256" key="1">
    <source>
        <dbReference type="ARBA" id="ARBA00023015"/>
    </source>
</evidence>